<dbReference type="PROSITE" id="PS51677">
    <property type="entry name" value="NODB"/>
    <property type="match status" value="1"/>
</dbReference>
<dbReference type="Proteomes" id="UP000219435">
    <property type="component" value="Unassembled WGS sequence"/>
</dbReference>
<evidence type="ECO:0000313" key="3">
    <source>
        <dbReference type="Proteomes" id="UP000219435"/>
    </source>
</evidence>
<dbReference type="EMBL" id="OBQI01000001">
    <property type="protein sequence ID" value="SOC46926.1"/>
    <property type="molecule type" value="Genomic_DNA"/>
</dbReference>
<dbReference type="Pfam" id="PF01522">
    <property type="entry name" value="Polysacc_deac_1"/>
    <property type="match status" value="1"/>
</dbReference>
<dbReference type="InterPro" id="IPR011330">
    <property type="entry name" value="Glyco_hydro/deAcase_b/a-brl"/>
</dbReference>
<sequence length="234" mass="24037">MPTRADVVARYAGMTPTAFGLDVPGVVNRLPTSERVVALTFDACGGARGSGYDAALIETLRATGTPATLFLNQRWIGAHPDLAAELAADPLFELANHGTVHLPLSVTGAAAYGIAGTTGAGEVFDEVDGNRRTLTELTGAAPRFFRSGTAHYDDVAVRIAGELGETVVNFDVNGDAGATSSARQVTAALQSVSPGSIVIGHLNQPTGGTAAGVAAALPRLTADGFRFVRLSDYL</sequence>
<name>A0A285V1Q7_9ACTN</name>
<organism evidence="2 3">
    <name type="scientific">Blastococcus aggregatus</name>
    <dbReference type="NCBI Taxonomy" id="38502"/>
    <lineage>
        <taxon>Bacteria</taxon>
        <taxon>Bacillati</taxon>
        <taxon>Actinomycetota</taxon>
        <taxon>Actinomycetes</taxon>
        <taxon>Geodermatophilales</taxon>
        <taxon>Geodermatophilaceae</taxon>
        <taxon>Blastococcus</taxon>
    </lineage>
</organism>
<accession>A0A285V1Q7</accession>
<reference evidence="3" key="1">
    <citation type="submission" date="2017-08" db="EMBL/GenBank/DDBJ databases">
        <authorList>
            <person name="Varghese N."/>
            <person name="Submissions S."/>
        </authorList>
    </citation>
    <scope>NUCLEOTIDE SEQUENCE [LARGE SCALE GENOMIC DNA]</scope>
    <source>
        <strain evidence="3">DSM 4725</strain>
    </source>
</reference>
<dbReference type="SUPFAM" id="SSF88713">
    <property type="entry name" value="Glycoside hydrolase/deacetylase"/>
    <property type="match status" value="1"/>
</dbReference>
<dbReference type="GO" id="GO:0005975">
    <property type="term" value="P:carbohydrate metabolic process"/>
    <property type="evidence" value="ECO:0007669"/>
    <property type="project" value="InterPro"/>
</dbReference>
<dbReference type="PANTHER" id="PTHR10587">
    <property type="entry name" value="GLYCOSYL TRANSFERASE-RELATED"/>
    <property type="match status" value="1"/>
</dbReference>
<keyword evidence="3" id="KW-1185">Reference proteome</keyword>
<protein>
    <submittedName>
        <fullName evidence="2">Peptidoglycan/xylan/chitin deacetylase, PgdA/CDA1 family</fullName>
    </submittedName>
</protein>
<dbReference type="AlphaFoldDB" id="A0A285V1Q7"/>
<proteinExistence type="predicted"/>
<evidence type="ECO:0000259" key="1">
    <source>
        <dbReference type="PROSITE" id="PS51677"/>
    </source>
</evidence>
<feature type="domain" description="NodB homology" evidence="1">
    <location>
        <begin position="35"/>
        <end position="228"/>
    </location>
</feature>
<dbReference type="InterPro" id="IPR002509">
    <property type="entry name" value="NODB_dom"/>
</dbReference>
<evidence type="ECO:0000313" key="2">
    <source>
        <dbReference type="EMBL" id="SOC46926.1"/>
    </source>
</evidence>
<dbReference type="PANTHER" id="PTHR10587:SF134">
    <property type="entry name" value="SECRETED PROTEIN"/>
    <property type="match status" value="1"/>
</dbReference>
<dbReference type="GO" id="GO:0016810">
    <property type="term" value="F:hydrolase activity, acting on carbon-nitrogen (but not peptide) bonds"/>
    <property type="evidence" value="ECO:0007669"/>
    <property type="project" value="InterPro"/>
</dbReference>
<dbReference type="Gene3D" id="3.20.20.370">
    <property type="entry name" value="Glycoside hydrolase/deacetylase"/>
    <property type="match status" value="1"/>
</dbReference>
<gene>
    <name evidence="2" type="ORF">SAMN05660748_0528</name>
</gene>
<dbReference type="InterPro" id="IPR050248">
    <property type="entry name" value="Polysacc_deacetylase_ArnD"/>
</dbReference>